<accession>A0A073IBY7</accession>
<organism evidence="3 4">
    <name type="scientific">Oxytricha trifallax</name>
    <dbReference type="NCBI Taxonomy" id="1172189"/>
    <lineage>
        <taxon>Eukaryota</taxon>
        <taxon>Sar</taxon>
        <taxon>Alveolata</taxon>
        <taxon>Ciliophora</taxon>
        <taxon>Intramacronucleata</taxon>
        <taxon>Spirotrichea</taxon>
        <taxon>Stichotrichia</taxon>
        <taxon>Sporadotrichida</taxon>
        <taxon>Oxytrichidae</taxon>
        <taxon>Oxytrichinae</taxon>
        <taxon>Oxytricha</taxon>
    </lineage>
</organism>
<evidence type="ECO:0000313" key="3">
    <source>
        <dbReference type="EMBL" id="KEJ82922.1"/>
    </source>
</evidence>
<dbReference type="SUPFAM" id="SSF52540">
    <property type="entry name" value="P-loop containing nucleoside triphosphate hydrolases"/>
    <property type="match status" value="1"/>
</dbReference>
<dbReference type="Pfam" id="PF01057">
    <property type="entry name" value="Parvo_NS1"/>
    <property type="match status" value="1"/>
</dbReference>
<feature type="compositionally biased region" description="Basic and acidic residues" evidence="1">
    <location>
        <begin position="414"/>
        <end position="423"/>
    </location>
</feature>
<proteinExistence type="predicted"/>
<name>A0A073IBY7_9SPIT</name>
<dbReference type="GO" id="GO:0019079">
    <property type="term" value="P:viral genome replication"/>
    <property type="evidence" value="ECO:0007669"/>
    <property type="project" value="InterPro"/>
</dbReference>
<dbReference type="Gene3D" id="3.40.50.300">
    <property type="entry name" value="P-loop containing nucleotide triphosphate hydrolases"/>
    <property type="match status" value="1"/>
</dbReference>
<sequence length="443" mass="51850">MSSKKKYNYRLEFFLKITGLVKVDIAEQVQQQIQINQPSITEVNSYDYKATKNTYFQIKVSRDSIGINREYFKTKKRGGYELFKKMGLQMKDLGIKSPQEFSLSIRGSHQYTAMLRRCNLSMVRERLESHQKSQGRFQQKRSSKYYLKEFLAENIANGSMTYKQYLYKNLNDIDVLALISQEQQKFTNEQRVLNQLGVVQKVKISVRQQLEEFVKKNYHAFSEIKKLTDDVLRELGFYEIIEALYQVLLKREDKKIHCVWLYGAANTGKSTILKMIDQIFACDQLILVQSHIHVEGKFFDKEPQVLLIEEMDIERFFSKHNVPAMKKLLEGRGYVVDVKFGETQVKYIDCFTIITTYELPWNRITAEEKDCFERRCITVTPRVEGKSGKLAFPFDAVQLANYLLERSQDESLWSKDSNNKHAGDLSPNKMSMRDTDAEGKVMK</sequence>
<dbReference type="AlphaFoldDB" id="A0A073IBY7"/>
<feature type="region of interest" description="Disordered" evidence="1">
    <location>
        <begin position="414"/>
        <end position="443"/>
    </location>
</feature>
<protein>
    <recommendedName>
        <fullName evidence="2">Parvovirus non-structural protein 1 helicase domain-containing protein</fullName>
    </recommendedName>
</protein>
<evidence type="ECO:0000256" key="1">
    <source>
        <dbReference type="SAM" id="MobiDB-lite"/>
    </source>
</evidence>
<feature type="compositionally biased region" description="Basic and acidic residues" evidence="1">
    <location>
        <begin position="431"/>
        <end position="443"/>
    </location>
</feature>
<reference evidence="4" key="1">
    <citation type="journal article" date="2014" name="Cell">
        <title>The Architecture of a Scrambled Genome Reveals Massive Levels of Genomic Rearrangement during Development.</title>
        <authorList>
            <person name="Chen X."/>
            <person name="Bracht J.R."/>
            <person name="Goldman A.D."/>
            <person name="Dolzhenko E."/>
            <person name="Clay D.M."/>
            <person name="Swart E.C."/>
            <person name="Perlman D.H."/>
            <person name="Doak T.G."/>
            <person name="Stuart A."/>
            <person name="Amemiya C.T."/>
            <person name="Sebra R.P."/>
            <person name="Landweber L.F."/>
        </authorList>
    </citation>
    <scope>NUCLEOTIDE SEQUENCE [LARGE SCALE GENOMIC DNA]</scope>
    <source>
        <strain evidence="4">JRB310</strain>
    </source>
</reference>
<dbReference type="Proteomes" id="UP000053232">
    <property type="component" value="Unassembled WGS sequence"/>
</dbReference>
<feature type="domain" description="Parvovirus non-structural protein 1 helicase" evidence="2">
    <location>
        <begin position="144"/>
        <end position="339"/>
    </location>
</feature>
<gene>
    <name evidence="3" type="ORF">OXYTRIMIC_424</name>
</gene>
<dbReference type="EMBL" id="ARYC01002036">
    <property type="protein sequence ID" value="KEJ82922.1"/>
    <property type="molecule type" value="Genomic_DNA"/>
</dbReference>
<evidence type="ECO:0000313" key="4">
    <source>
        <dbReference type="Proteomes" id="UP000053232"/>
    </source>
</evidence>
<keyword evidence="4" id="KW-1185">Reference proteome</keyword>
<evidence type="ECO:0000259" key="2">
    <source>
        <dbReference type="Pfam" id="PF01057"/>
    </source>
</evidence>
<dbReference type="InterPro" id="IPR027417">
    <property type="entry name" value="P-loop_NTPase"/>
</dbReference>
<comment type="caution">
    <text evidence="3">The sequence shown here is derived from an EMBL/GenBank/DDBJ whole genome shotgun (WGS) entry which is preliminary data.</text>
</comment>
<dbReference type="InterPro" id="IPR001257">
    <property type="entry name" value="Parvovirus_NS1_helicase"/>
</dbReference>